<comment type="caution">
    <text evidence="11">The sequence shown here is derived from an EMBL/GenBank/DDBJ whole genome shotgun (WGS) entry which is preliminary data.</text>
</comment>
<dbReference type="GeneID" id="68098772"/>
<keyword evidence="4" id="KW-0479">Metal-binding</keyword>
<feature type="domain" description="PPM-type phosphatase" evidence="10">
    <location>
        <begin position="23"/>
        <end position="346"/>
    </location>
</feature>
<accession>A0AA88GHY9</accession>
<organism evidence="11 12">
    <name type="scientific">Naegleria lovaniensis</name>
    <name type="common">Amoeba</name>
    <dbReference type="NCBI Taxonomy" id="51637"/>
    <lineage>
        <taxon>Eukaryota</taxon>
        <taxon>Discoba</taxon>
        <taxon>Heterolobosea</taxon>
        <taxon>Tetramitia</taxon>
        <taxon>Eutetramitia</taxon>
        <taxon>Vahlkampfiidae</taxon>
        <taxon>Naegleria</taxon>
    </lineage>
</organism>
<evidence type="ECO:0000256" key="6">
    <source>
        <dbReference type="ARBA" id="ARBA00022842"/>
    </source>
</evidence>
<gene>
    <name evidence="11" type="ORF">C9374_006318</name>
</gene>
<dbReference type="InterPro" id="IPR001932">
    <property type="entry name" value="PPM-type_phosphatase-like_dom"/>
</dbReference>
<sequence>MGQILDKPVTEKTTHVGRNGYCQYGCSSMQGFRLSMEDRHNFFTELPRFTPPKVQQAVETGDVHLSFFAVFDGHSGDTCAEYLSKNLLKYVLNEEIENNLNITPWSLLNSDQNIEQGFMKTDAEFDKSCAGVDDSGSTATTLTVKRIGKDKLEVICANTGDSRTIMHYKGKTEPLSYDHKPHVNSEKTRIAKAKSYVEFGRVNGTLAVSRAFGDLTYKKYDKLPPEEQAVIPLPEIKRVILDLNDTSEYNFAILACDGVWDVMSNADATNFVLQRLLEQKNGTYKRLTYPGDPPQPPSDHSHDAPENHSPTSGFKFDLGSICEDVLDHAVRGLDSKDNVSVIIILFQRDDDYVPPQQSFNLPPNHFAASMQ</sequence>
<dbReference type="Gene3D" id="3.60.40.10">
    <property type="entry name" value="PPM-type phosphatase domain"/>
    <property type="match status" value="1"/>
</dbReference>
<evidence type="ECO:0000256" key="4">
    <source>
        <dbReference type="ARBA" id="ARBA00022723"/>
    </source>
</evidence>
<reference evidence="11 12" key="1">
    <citation type="journal article" date="2018" name="BMC Genomics">
        <title>The genome of Naegleria lovaniensis, the basis for a comparative approach to unravel pathogenicity factors of the human pathogenic amoeba N. fowleri.</title>
        <authorList>
            <person name="Liechti N."/>
            <person name="Schurch N."/>
            <person name="Bruggmann R."/>
            <person name="Wittwer M."/>
        </authorList>
    </citation>
    <scope>NUCLEOTIDE SEQUENCE [LARGE SCALE GENOMIC DNA]</scope>
    <source>
        <strain evidence="11 12">ATCC 30569</strain>
    </source>
</reference>
<evidence type="ECO:0000256" key="8">
    <source>
        <dbReference type="ARBA" id="ARBA00023211"/>
    </source>
</evidence>
<dbReference type="AlphaFoldDB" id="A0AA88GHY9"/>
<evidence type="ECO:0000256" key="5">
    <source>
        <dbReference type="ARBA" id="ARBA00022801"/>
    </source>
</evidence>
<keyword evidence="6" id="KW-0460">Magnesium</keyword>
<comment type="similarity">
    <text evidence="2">Belongs to the PP2C family.</text>
</comment>
<dbReference type="EMBL" id="PYSW02000027">
    <property type="protein sequence ID" value="KAG2381329.1"/>
    <property type="molecule type" value="Genomic_DNA"/>
</dbReference>
<evidence type="ECO:0000256" key="1">
    <source>
        <dbReference type="ARBA" id="ARBA00001936"/>
    </source>
</evidence>
<dbReference type="SUPFAM" id="SSF81606">
    <property type="entry name" value="PP2C-like"/>
    <property type="match status" value="1"/>
</dbReference>
<evidence type="ECO:0000256" key="2">
    <source>
        <dbReference type="ARBA" id="ARBA00006702"/>
    </source>
</evidence>
<evidence type="ECO:0000259" key="10">
    <source>
        <dbReference type="PROSITE" id="PS51746"/>
    </source>
</evidence>
<protein>
    <recommendedName>
        <fullName evidence="3">protein-serine/threonine phosphatase</fullName>
        <ecNumber evidence="3">3.1.3.16</ecNumber>
    </recommendedName>
</protein>
<dbReference type="EC" id="3.1.3.16" evidence="3"/>
<dbReference type="CDD" id="cd00143">
    <property type="entry name" value="PP2Cc"/>
    <property type="match status" value="1"/>
</dbReference>
<dbReference type="PANTHER" id="PTHR13832">
    <property type="entry name" value="PROTEIN PHOSPHATASE 2C"/>
    <property type="match status" value="1"/>
</dbReference>
<evidence type="ECO:0000256" key="7">
    <source>
        <dbReference type="ARBA" id="ARBA00022912"/>
    </source>
</evidence>
<evidence type="ECO:0000313" key="12">
    <source>
        <dbReference type="Proteomes" id="UP000816034"/>
    </source>
</evidence>
<feature type="region of interest" description="Disordered" evidence="9">
    <location>
        <begin position="284"/>
        <end position="310"/>
    </location>
</feature>
<dbReference type="GO" id="GO:0046872">
    <property type="term" value="F:metal ion binding"/>
    <property type="evidence" value="ECO:0007669"/>
    <property type="project" value="UniProtKB-KW"/>
</dbReference>
<name>A0AA88GHY9_NAELO</name>
<dbReference type="GO" id="GO:0004722">
    <property type="term" value="F:protein serine/threonine phosphatase activity"/>
    <property type="evidence" value="ECO:0007669"/>
    <property type="project" value="UniProtKB-EC"/>
</dbReference>
<dbReference type="InterPro" id="IPR015655">
    <property type="entry name" value="PP2C"/>
</dbReference>
<dbReference type="RefSeq" id="XP_044547009.1">
    <property type="nucleotide sequence ID" value="XM_044696165.1"/>
</dbReference>
<dbReference type="PROSITE" id="PS51746">
    <property type="entry name" value="PPM_2"/>
    <property type="match status" value="1"/>
</dbReference>
<keyword evidence="12" id="KW-1185">Reference proteome</keyword>
<dbReference type="Pfam" id="PF00481">
    <property type="entry name" value="PP2C"/>
    <property type="match status" value="1"/>
</dbReference>
<keyword evidence="7" id="KW-0904">Protein phosphatase</keyword>
<proteinExistence type="inferred from homology"/>
<dbReference type="InterPro" id="IPR036457">
    <property type="entry name" value="PPM-type-like_dom_sf"/>
</dbReference>
<dbReference type="SMART" id="SM00332">
    <property type="entry name" value="PP2Cc"/>
    <property type="match status" value="1"/>
</dbReference>
<evidence type="ECO:0000256" key="3">
    <source>
        <dbReference type="ARBA" id="ARBA00013081"/>
    </source>
</evidence>
<comment type="cofactor">
    <cofactor evidence="1">
        <name>Mn(2+)</name>
        <dbReference type="ChEBI" id="CHEBI:29035"/>
    </cofactor>
</comment>
<dbReference type="Proteomes" id="UP000816034">
    <property type="component" value="Unassembled WGS sequence"/>
</dbReference>
<dbReference type="PANTHER" id="PTHR13832:SF803">
    <property type="entry name" value="PROTEIN PHOSPHATASE 1G"/>
    <property type="match status" value="1"/>
</dbReference>
<keyword evidence="5" id="KW-0378">Hydrolase</keyword>
<keyword evidence="8" id="KW-0464">Manganese</keyword>
<evidence type="ECO:0000256" key="9">
    <source>
        <dbReference type="SAM" id="MobiDB-lite"/>
    </source>
</evidence>
<evidence type="ECO:0000313" key="11">
    <source>
        <dbReference type="EMBL" id="KAG2381329.1"/>
    </source>
</evidence>